<proteinExistence type="predicted"/>
<dbReference type="RefSeq" id="WP_170845796.1">
    <property type="nucleotide sequence ID" value="NZ_FOLL01000020.1"/>
</dbReference>
<dbReference type="STRING" id="623281.SAMN05421747_12043"/>
<evidence type="ECO:0000313" key="2">
    <source>
        <dbReference type="Proteomes" id="UP000199577"/>
    </source>
</evidence>
<accession>A0A1I1LBY9</accession>
<dbReference type="AlphaFoldDB" id="A0A1I1LBY9"/>
<dbReference type="Pfam" id="PF16248">
    <property type="entry name" value="DUF4905"/>
    <property type="match status" value="1"/>
</dbReference>
<reference evidence="1 2" key="1">
    <citation type="submission" date="2016-10" db="EMBL/GenBank/DDBJ databases">
        <authorList>
            <person name="de Groot N.N."/>
        </authorList>
    </citation>
    <scope>NUCLEOTIDE SEQUENCE [LARGE SCALE GENOMIC DNA]</scope>
    <source>
        <strain evidence="1 2">DSM 22900</strain>
    </source>
</reference>
<evidence type="ECO:0000313" key="1">
    <source>
        <dbReference type="EMBL" id="SFC70604.1"/>
    </source>
</evidence>
<keyword evidence="2" id="KW-1185">Reference proteome</keyword>
<dbReference type="Proteomes" id="UP000199577">
    <property type="component" value="Unassembled WGS sequence"/>
</dbReference>
<organism evidence="1 2">
    <name type="scientific">Parapedobacter composti</name>
    <dbReference type="NCBI Taxonomy" id="623281"/>
    <lineage>
        <taxon>Bacteria</taxon>
        <taxon>Pseudomonadati</taxon>
        <taxon>Bacteroidota</taxon>
        <taxon>Sphingobacteriia</taxon>
        <taxon>Sphingobacteriales</taxon>
        <taxon>Sphingobacteriaceae</taxon>
        <taxon>Parapedobacter</taxon>
    </lineage>
</organism>
<dbReference type="EMBL" id="FOLL01000020">
    <property type="protein sequence ID" value="SFC70604.1"/>
    <property type="molecule type" value="Genomic_DNA"/>
</dbReference>
<protein>
    <recommendedName>
        <fullName evidence="3">DUF4905 domain-containing protein</fullName>
    </recommendedName>
</protein>
<evidence type="ECO:0008006" key="3">
    <source>
        <dbReference type="Google" id="ProtNLM"/>
    </source>
</evidence>
<sequence length="251" mass="28497">MDKYTLKNVFQKSFLGVVWRMEADTSRGWLAIETRRQDTGVPAFSVIRYATGESIIHEIHYRDRHWTLAGAVNGMLILKAFGHDSPAAPGIACIDAVNGQVRWEQFNYQLLALDDGDLIVRHRNFASGGEQRIDALHGQPTQKKIIPNKPTGHPIVLPERYKNGTPLLLTEYKIFGDLYHCVVGQANVWAFHEQTGQQYRIRLVVSNDLTILADKVILEGLPKMLPELFFMIANQLFIIGNNKREIISYLV</sequence>
<gene>
    <name evidence="1" type="ORF">SAMN05421747_12043</name>
</gene>
<name>A0A1I1LBY9_9SPHI</name>
<dbReference type="InterPro" id="IPR032595">
    <property type="entry name" value="DUF4905"/>
</dbReference>